<keyword evidence="9" id="KW-1185">Reference proteome</keyword>
<dbReference type="InterPro" id="IPR018660">
    <property type="entry name" value="MliC"/>
</dbReference>
<evidence type="ECO:0000313" key="9">
    <source>
        <dbReference type="Proteomes" id="UP000554965"/>
    </source>
</evidence>
<dbReference type="Pfam" id="PF09864">
    <property type="entry name" value="MliC"/>
    <property type="match status" value="1"/>
</dbReference>
<sequence>MRLIAAVLATLILSACSSKATPPAPSSHPGTTASSAAAPAAGSTLDCAKPTNAAQELVCTDPKLVELDHRLQTAYQQALDRAGADKAALTASQNSWAATRDQCAQNVDMPTCVLEAYQTRLVQLAIADPATAAPPVITYRCPANRGALTAQFYNQFDPKAAVVNWKGEQYILFVQLSGSGARYGRQGIEYWEHQGEVRLDFSGVSQGAKFVCQTS</sequence>
<keyword evidence="4 8" id="KW-0449">Lipoprotein</keyword>
<evidence type="ECO:0000313" key="8">
    <source>
        <dbReference type="EMBL" id="SOJ54961.1"/>
    </source>
</evidence>
<evidence type="ECO:0000256" key="4">
    <source>
        <dbReference type="ARBA" id="ARBA00023288"/>
    </source>
</evidence>
<evidence type="ECO:0000259" key="7">
    <source>
        <dbReference type="Pfam" id="PF09864"/>
    </source>
</evidence>
<feature type="chain" id="PRO_5030849319" evidence="5">
    <location>
        <begin position="21"/>
        <end position="215"/>
    </location>
</feature>
<keyword evidence="3" id="KW-0564">Palmitate</keyword>
<keyword evidence="1 5" id="KW-0732">Signal</keyword>
<dbReference type="AlphaFoldDB" id="A0A7Z7N9R8"/>
<gene>
    <name evidence="8" type="primary">lprI</name>
    <name evidence="8" type="ORF">MSIMFB_02452</name>
</gene>
<keyword evidence="2" id="KW-0472">Membrane</keyword>
<organism evidence="8 9">
    <name type="scientific">Mycobacterium simulans</name>
    <dbReference type="NCBI Taxonomy" id="627089"/>
    <lineage>
        <taxon>Bacteria</taxon>
        <taxon>Bacillati</taxon>
        <taxon>Actinomycetota</taxon>
        <taxon>Actinomycetes</taxon>
        <taxon>Mycobacteriales</taxon>
        <taxon>Mycobacteriaceae</taxon>
        <taxon>Mycobacterium</taxon>
    </lineage>
</organism>
<dbReference type="PANTHER" id="PTHR37549">
    <property type="entry name" value="LIPOPROTEIN LPRI"/>
    <property type="match status" value="1"/>
</dbReference>
<evidence type="ECO:0000256" key="2">
    <source>
        <dbReference type="ARBA" id="ARBA00023136"/>
    </source>
</evidence>
<dbReference type="EMBL" id="OCTY01000002">
    <property type="protein sequence ID" value="SOJ54961.1"/>
    <property type="molecule type" value="Genomic_DNA"/>
</dbReference>
<feature type="domain" description="Lysozyme inhibitor LprI-like N-terminal" evidence="6">
    <location>
        <begin position="47"/>
        <end position="124"/>
    </location>
</feature>
<reference evidence="8 9" key="1">
    <citation type="submission" date="2017-10" db="EMBL/GenBank/DDBJ databases">
        <authorList>
            <consortium name="Urmite Genomes"/>
        </authorList>
    </citation>
    <scope>NUCLEOTIDE SEQUENCE [LARGE SCALE GENOMIC DNA]</scope>
    <source>
        <strain evidence="8 9">FB-527</strain>
    </source>
</reference>
<protein>
    <submittedName>
        <fullName evidence="8">Lipoprotein LprI</fullName>
    </submittedName>
</protein>
<dbReference type="Gene3D" id="1.20.1270.180">
    <property type="match status" value="1"/>
</dbReference>
<dbReference type="InterPro" id="IPR036328">
    <property type="entry name" value="MliC_sf"/>
</dbReference>
<dbReference type="InterPro" id="IPR052755">
    <property type="entry name" value="Lysozyme_Inhibitor_LprI"/>
</dbReference>
<dbReference type="Gene3D" id="2.40.128.200">
    <property type="match status" value="1"/>
</dbReference>
<dbReference type="Pfam" id="PF07007">
    <property type="entry name" value="LprI"/>
    <property type="match status" value="1"/>
</dbReference>
<dbReference type="GO" id="GO:0005576">
    <property type="term" value="C:extracellular region"/>
    <property type="evidence" value="ECO:0007669"/>
    <property type="project" value="TreeGrafter"/>
</dbReference>
<dbReference type="SUPFAM" id="SSF141488">
    <property type="entry name" value="YdhA-like"/>
    <property type="match status" value="1"/>
</dbReference>
<feature type="signal peptide" evidence="5">
    <location>
        <begin position="1"/>
        <end position="20"/>
    </location>
</feature>
<evidence type="ECO:0000256" key="1">
    <source>
        <dbReference type="ARBA" id="ARBA00022729"/>
    </source>
</evidence>
<dbReference type="Proteomes" id="UP000554965">
    <property type="component" value="Unassembled WGS sequence"/>
</dbReference>
<dbReference type="PROSITE" id="PS51257">
    <property type="entry name" value="PROKAR_LIPOPROTEIN"/>
    <property type="match status" value="1"/>
</dbReference>
<dbReference type="RefSeq" id="WP_186242900.1">
    <property type="nucleotide sequence ID" value="NZ_OCTY01000002.1"/>
</dbReference>
<feature type="domain" description="C-type lysozyme inhibitor" evidence="7">
    <location>
        <begin position="139"/>
        <end position="203"/>
    </location>
</feature>
<dbReference type="InterPro" id="IPR009739">
    <property type="entry name" value="LprI-like_N"/>
</dbReference>
<proteinExistence type="predicted"/>
<name>A0A7Z7N9R8_9MYCO</name>
<evidence type="ECO:0000256" key="3">
    <source>
        <dbReference type="ARBA" id="ARBA00023139"/>
    </source>
</evidence>
<comment type="caution">
    <text evidence="8">The sequence shown here is derived from an EMBL/GenBank/DDBJ whole genome shotgun (WGS) entry which is preliminary data.</text>
</comment>
<dbReference type="PANTHER" id="PTHR37549:SF1">
    <property type="entry name" value="LIPOPROTEIN LPRI"/>
    <property type="match status" value="1"/>
</dbReference>
<accession>A0A7Z7N9R8</accession>
<evidence type="ECO:0000259" key="6">
    <source>
        <dbReference type="Pfam" id="PF07007"/>
    </source>
</evidence>
<evidence type="ECO:0000256" key="5">
    <source>
        <dbReference type="SAM" id="SignalP"/>
    </source>
</evidence>